<proteinExistence type="predicted"/>
<gene>
    <name evidence="1" type="ORF">BJ970_006857</name>
</gene>
<sequence>MRVLEDAAFRQGFQPIRLFALLLPVHELEVRATTRTGRPYGLIDKFIERTIAEAGVATVPEIAGFLRLDQVLVDRAVRVLRGIGHLRAHSDALELTALARESLRDDTCYEIRREDRRKLYFDAYRCEPLHRRHYGESTALLNRAEALAENAADNRFQLLTSLHQFRREALENLAHRDDREEFNLPHTVENPQDVRPEYVFLRIYVVRAMARGGHIRHLAYGADTGGEFDEGLSDLCTGTPDIAMALQQSTSPVVDQERRINRWLTNQQLADRDPMRFPDGSWHVDLQTEDFEPIGTRKVSTVGSFIDLWSVVVRVWCEDADVRRRALLARTETWLLRLRYRPAEFPEMLRQLSAQLEFPDLDASRLRALVIEAGRDDLAEQIDRLAESGGTGT</sequence>
<comment type="caution">
    <text evidence="1">The sequence shown here is derived from an EMBL/GenBank/DDBJ whole genome shotgun (WGS) entry which is preliminary data.</text>
</comment>
<evidence type="ECO:0000313" key="1">
    <source>
        <dbReference type="EMBL" id="MBB5159258.1"/>
    </source>
</evidence>
<dbReference type="Proteomes" id="UP000584374">
    <property type="component" value="Unassembled WGS sequence"/>
</dbReference>
<name>A0A840QJD6_9PSEU</name>
<protein>
    <submittedName>
        <fullName evidence="1">Uncharacterized protein</fullName>
    </submittedName>
</protein>
<reference evidence="1 2" key="1">
    <citation type="submission" date="2020-08" db="EMBL/GenBank/DDBJ databases">
        <title>Sequencing the genomes of 1000 actinobacteria strains.</title>
        <authorList>
            <person name="Klenk H.-P."/>
        </authorList>
    </citation>
    <scope>NUCLEOTIDE SEQUENCE [LARGE SCALE GENOMIC DNA]</scope>
    <source>
        <strain evidence="1 2">DSM 45584</strain>
    </source>
</reference>
<keyword evidence="2" id="KW-1185">Reference proteome</keyword>
<organism evidence="1 2">
    <name type="scientific">Saccharopolyspora phatthalungensis</name>
    <dbReference type="NCBI Taxonomy" id="664693"/>
    <lineage>
        <taxon>Bacteria</taxon>
        <taxon>Bacillati</taxon>
        <taxon>Actinomycetota</taxon>
        <taxon>Actinomycetes</taxon>
        <taxon>Pseudonocardiales</taxon>
        <taxon>Pseudonocardiaceae</taxon>
        <taxon>Saccharopolyspora</taxon>
    </lineage>
</organism>
<dbReference type="AlphaFoldDB" id="A0A840QJD6"/>
<dbReference type="RefSeq" id="WP_184731560.1">
    <property type="nucleotide sequence ID" value="NZ_JACHIW010000002.1"/>
</dbReference>
<accession>A0A840QJD6</accession>
<dbReference type="EMBL" id="JACHIW010000002">
    <property type="protein sequence ID" value="MBB5159258.1"/>
    <property type="molecule type" value="Genomic_DNA"/>
</dbReference>
<evidence type="ECO:0000313" key="2">
    <source>
        <dbReference type="Proteomes" id="UP000584374"/>
    </source>
</evidence>